<sequence>MRRHVAQAGVLLAVAGLCAWILAPFAWLVISSVSTRIELTSVPLRWVPERPHFENYVWILTGGPGATSVHRSLQRSAVNSLTVAGGATIVSLVAGAMASYAFARLRFRGRDLALGGLLMTQLLPAVVIIVPMYAAVRALHLLDTQLALALADVAFILPLTTWVLTGYFVNIPRELEDAARVDGCTRAGALARVVLPLATPGIAATGIFAFIIAWNEFFSAFILSSTLRSKTMSVVIAEFSSKLGVDYAAMATAGVLTSLPPVILAIAFQRYIVQGLTAGAVKG</sequence>
<evidence type="ECO:0000256" key="3">
    <source>
        <dbReference type="ARBA" id="ARBA00022475"/>
    </source>
</evidence>
<dbReference type="RefSeq" id="WP_324716790.1">
    <property type="nucleotide sequence ID" value="NZ_CP141615.1"/>
</dbReference>
<dbReference type="InterPro" id="IPR035906">
    <property type="entry name" value="MetI-like_sf"/>
</dbReference>
<dbReference type="InterPro" id="IPR000515">
    <property type="entry name" value="MetI-like"/>
</dbReference>
<protein>
    <submittedName>
        <fullName evidence="9">Carbohydrate ABC transporter permease</fullName>
    </submittedName>
</protein>
<feature type="transmembrane region" description="Helical" evidence="7">
    <location>
        <begin position="81"/>
        <end position="102"/>
    </location>
</feature>
<dbReference type="Gene3D" id="1.10.3720.10">
    <property type="entry name" value="MetI-like"/>
    <property type="match status" value="1"/>
</dbReference>
<keyword evidence="4 7" id="KW-0812">Transmembrane</keyword>
<evidence type="ECO:0000313" key="10">
    <source>
        <dbReference type="Proteomes" id="UP001332192"/>
    </source>
</evidence>
<evidence type="ECO:0000256" key="6">
    <source>
        <dbReference type="ARBA" id="ARBA00023136"/>
    </source>
</evidence>
<evidence type="ECO:0000256" key="2">
    <source>
        <dbReference type="ARBA" id="ARBA00022448"/>
    </source>
</evidence>
<evidence type="ECO:0000256" key="5">
    <source>
        <dbReference type="ARBA" id="ARBA00022989"/>
    </source>
</evidence>
<dbReference type="EMBL" id="CP141615">
    <property type="protein sequence ID" value="WRP17520.1"/>
    <property type="molecule type" value="Genomic_DNA"/>
</dbReference>
<name>A0ABZ1BY16_9FIRM</name>
<keyword evidence="10" id="KW-1185">Reference proteome</keyword>
<keyword evidence="3" id="KW-1003">Cell membrane</keyword>
<reference evidence="9 10" key="1">
    <citation type="journal article" date="2024" name="Front. Microbiol.">
        <title>Novel thermophilic genera Geochorda gen. nov. and Carboxydochorda gen. nov. from the deep terrestrial subsurface reveal the ecophysiological diversity in the class Limnochordia.</title>
        <authorList>
            <person name="Karnachuk O.V."/>
            <person name="Lukina A.P."/>
            <person name="Avakyan M.R."/>
            <person name="Kadnikov V.V."/>
            <person name="Begmatov S."/>
            <person name="Beletsky A.V."/>
            <person name="Vlasova K.G."/>
            <person name="Novikov A.A."/>
            <person name="Shcherbakova V.A."/>
            <person name="Mardanov A.V."/>
            <person name="Ravin N.V."/>
        </authorList>
    </citation>
    <scope>NUCLEOTIDE SEQUENCE [LARGE SCALE GENOMIC DNA]</scope>
    <source>
        <strain evidence="9 10">L945</strain>
    </source>
</reference>
<feature type="domain" description="ABC transmembrane type-1" evidence="8">
    <location>
        <begin position="77"/>
        <end position="268"/>
    </location>
</feature>
<dbReference type="Pfam" id="PF00528">
    <property type="entry name" value="BPD_transp_1"/>
    <property type="match status" value="1"/>
</dbReference>
<dbReference type="PANTHER" id="PTHR32243">
    <property type="entry name" value="MALTOSE TRANSPORT SYSTEM PERMEASE-RELATED"/>
    <property type="match status" value="1"/>
</dbReference>
<keyword evidence="5 7" id="KW-1133">Transmembrane helix</keyword>
<evidence type="ECO:0000313" key="9">
    <source>
        <dbReference type="EMBL" id="WRP17520.1"/>
    </source>
</evidence>
<keyword evidence="2 7" id="KW-0813">Transport</keyword>
<evidence type="ECO:0000256" key="7">
    <source>
        <dbReference type="RuleBase" id="RU363032"/>
    </source>
</evidence>
<comment type="subcellular location">
    <subcellularLocation>
        <location evidence="1 7">Cell membrane</location>
        <topology evidence="1 7">Multi-pass membrane protein</topology>
    </subcellularLocation>
</comment>
<dbReference type="PROSITE" id="PS50928">
    <property type="entry name" value="ABC_TM1"/>
    <property type="match status" value="1"/>
</dbReference>
<dbReference type="SUPFAM" id="SSF161098">
    <property type="entry name" value="MetI-like"/>
    <property type="match status" value="1"/>
</dbReference>
<organism evidence="9 10">
    <name type="scientific">Carboxydichorda subterranea</name>
    <dbReference type="NCBI Taxonomy" id="3109565"/>
    <lineage>
        <taxon>Bacteria</taxon>
        <taxon>Bacillati</taxon>
        <taxon>Bacillota</taxon>
        <taxon>Limnochordia</taxon>
        <taxon>Limnochordales</taxon>
        <taxon>Geochordaceae</taxon>
        <taxon>Carboxydichorda</taxon>
    </lineage>
</organism>
<dbReference type="PANTHER" id="PTHR32243:SF18">
    <property type="entry name" value="INNER MEMBRANE ABC TRANSPORTER PERMEASE PROTEIN YCJP"/>
    <property type="match status" value="1"/>
</dbReference>
<proteinExistence type="inferred from homology"/>
<feature type="transmembrane region" description="Helical" evidence="7">
    <location>
        <begin position="114"/>
        <end position="134"/>
    </location>
</feature>
<feature type="transmembrane region" description="Helical" evidence="7">
    <location>
        <begin position="247"/>
        <end position="268"/>
    </location>
</feature>
<dbReference type="CDD" id="cd06261">
    <property type="entry name" value="TM_PBP2"/>
    <property type="match status" value="1"/>
</dbReference>
<feature type="transmembrane region" description="Helical" evidence="7">
    <location>
        <begin position="190"/>
        <end position="214"/>
    </location>
</feature>
<keyword evidence="6 7" id="KW-0472">Membrane</keyword>
<evidence type="ECO:0000256" key="1">
    <source>
        <dbReference type="ARBA" id="ARBA00004651"/>
    </source>
</evidence>
<gene>
    <name evidence="9" type="ORF">U7230_00430</name>
</gene>
<dbReference type="InterPro" id="IPR050901">
    <property type="entry name" value="BP-dep_ABC_trans_perm"/>
</dbReference>
<evidence type="ECO:0000259" key="8">
    <source>
        <dbReference type="PROSITE" id="PS50928"/>
    </source>
</evidence>
<dbReference type="Proteomes" id="UP001332192">
    <property type="component" value="Chromosome"/>
</dbReference>
<feature type="transmembrane region" description="Helical" evidence="7">
    <location>
        <begin position="146"/>
        <end position="169"/>
    </location>
</feature>
<evidence type="ECO:0000256" key="4">
    <source>
        <dbReference type="ARBA" id="ARBA00022692"/>
    </source>
</evidence>
<comment type="similarity">
    <text evidence="7">Belongs to the binding-protein-dependent transport system permease family.</text>
</comment>
<accession>A0ABZ1BY16</accession>